<dbReference type="KEGG" id="nib:GU926_16995"/>
<evidence type="ECO:0000313" key="2">
    <source>
        <dbReference type="EMBL" id="QHL89030.1"/>
    </source>
</evidence>
<name>A0A6P1P3N7_9BACT</name>
<protein>
    <recommendedName>
        <fullName evidence="4">PorV/PorQ family protein</fullName>
    </recommendedName>
</protein>
<feature type="signal peptide" evidence="1">
    <location>
        <begin position="1"/>
        <end position="22"/>
    </location>
</feature>
<gene>
    <name evidence="2" type="ORF">GU926_16995</name>
</gene>
<dbReference type="RefSeq" id="WP_160693989.1">
    <property type="nucleotide sequence ID" value="NZ_CP047897.1"/>
</dbReference>
<organism evidence="2 3">
    <name type="scientific">Nibribacter ruber</name>
    <dbReference type="NCBI Taxonomy" id="2698458"/>
    <lineage>
        <taxon>Bacteria</taxon>
        <taxon>Pseudomonadati</taxon>
        <taxon>Bacteroidota</taxon>
        <taxon>Cytophagia</taxon>
        <taxon>Cytophagales</taxon>
        <taxon>Hymenobacteraceae</taxon>
        <taxon>Nibribacter</taxon>
    </lineage>
</organism>
<keyword evidence="3" id="KW-1185">Reference proteome</keyword>
<dbReference type="EMBL" id="CP047897">
    <property type="protein sequence ID" value="QHL89030.1"/>
    <property type="molecule type" value="Genomic_DNA"/>
</dbReference>
<evidence type="ECO:0008006" key="4">
    <source>
        <dbReference type="Google" id="ProtNLM"/>
    </source>
</evidence>
<feature type="chain" id="PRO_5027073994" description="PorV/PorQ family protein" evidence="1">
    <location>
        <begin position="23"/>
        <end position="276"/>
    </location>
</feature>
<reference evidence="2 3" key="1">
    <citation type="submission" date="2020-01" db="EMBL/GenBank/DDBJ databases">
        <authorList>
            <person name="Kim M."/>
        </authorList>
    </citation>
    <scope>NUCLEOTIDE SEQUENCE [LARGE SCALE GENOMIC DNA]</scope>
    <source>
        <strain evidence="2 3">BT10</strain>
    </source>
</reference>
<keyword evidence="1" id="KW-0732">Signal</keyword>
<accession>A0A6P1P3N7</accession>
<dbReference type="AlphaFoldDB" id="A0A6P1P3N7"/>
<evidence type="ECO:0000313" key="3">
    <source>
        <dbReference type="Proteomes" id="UP000464214"/>
    </source>
</evidence>
<dbReference type="Proteomes" id="UP000464214">
    <property type="component" value="Chromosome"/>
</dbReference>
<dbReference type="Gene3D" id="2.40.160.60">
    <property type="entry name" value="Outer membrane protein transport protein (OMPP1/FadL/TodX)"/>
    <property type="match status" value="1"/>
</dbReference>
<sequence length="276" mass="29591">MMHTLRLVLLLFILLFGGIAHAQLYNAPAGARSMGLGGASVTLTDVWALSNNPAGTAALKQPTLGGFAINRFGLQELTTVGLLAVLPTARWGTLGLDLQRFGGELYNEQRLGLGIAHQLGQVRLGLKADVLQVRVKEWGSRKAIALSLGGQSEVIPGLTFGAHIYNLNQAKLAEFEDERLPTVMKMGIGYQAATKVLLLLEAEKELEHPAAVKAGVEYQVLPALAFRTGFHSGTRSGTAGVGVTFQKFQVAYALGAQSRLGLTNSLSLTYQWERQP</sequence>
<evidence type="ECO:0000256" key="1">
    <source>
        <dbReference type="SAM" id="SignalP"/>
    </source>
</evidence>
<proteinExistence type="predicted"/>